<protein>
    <recommendedName>
        <fullName evidence="2">Response regulatory domain-containing protein</fullName>
    </recommendedName>
</protein>
<dbReference type="InterPro" id="IPR011006">
    <property type="entry name" value="CheY-like_superfamily"/>
</dbReference>
<dbReference type="EMBL" id="BART01011363">
    <property type="protein sequence ID" value="GAG84117.1"/>
    <property type="molecule type" value="Genomic_DNA"/>
</dbReference>
<organism evidence="3">
    <name type="scientific">marine sediment metagenome</name>
    <dbReference type="NCBI Taxonomy" id="412755"/>
    <lineage>
        <taxon>unclassified sequences</taxon>
        <taxon>metagenomes</taxon>
        <taxon>ecological metagenomes</taxon>
    </lineage>
</organism>
<evidence type="ECO:0000259" key="2">
    <source>
        <dbReference type="PROSITE" id="PS50110"/>
    </source>
</evidence>
<dbReference type="PROSITE" id="PS50110">
    <property type="entry name" value="RESPONSE_REGULATORY"/>
    <property type="match status" value="1"/>
</dbReference>
<name>X1BSJ4_9ZZZZ</name>
<dbReference type="AlphaFoldDB" id="X1BSJ4"/>
<dbReference type="PANTHER" id="PTHR44591">
    <property type="entry name" value="STRESS RESPONSE REGULATOR PROTEIN 1"/>
    <property type="match status" value="1"/>
</dbReference>
<comment type="caution">
    <text evidence="3">The sequence shown here is derived from an EMBL/GenBank/DDBJ whole genome shotgun (WGS) entry which is preliminary data.</text>
</comment>
<feature type="non-terminal residue" evidence="3">
    <location>
        <position position="285"/>
    </location>
</feature>
<dbReference type="InterPro" id="IPR001789">
    <property type="entry name" value="Sig_transdc_resp-reg_receiver"/>
</dbReference>
<dbReference type="PANTHER" id="PTHR44591:SF3">
    <property type="entry name" value="RESPONSE REGULATORY DOMAIN-CONTAINING PROTEIN"/>
    <property type="match status" value="1"/>
</dbReference>
<evidence type="ECO:0000313" key="3">
    <source>
        <dbReference type="EMBL" id="GAG84117.1"/>
    </source>
</evidence>
<dbReference type="SUPFAM" id="SSF52172">
    <property type="entry name" value="CheY-like"/>
    <property type="match status" value="1"/>
</dbReference>
<feature type="domain" description="Response regulatory" evidence="2">
    <location>
        <begin position="41"/>
        <end position="159"/>
    </location>
</feature>
<dbReference type="Pfam" id="PF00072">
    <property type="entry name" value="Response_reg"/>
    <property type="match status" value="1"/>
</dbReference>
<proteinExistence type="predicted"/>
<evidence type="ECO:0000256" key="1">
    <source>
        <dbReference type="ARBA" id="ARBA00022553"/>
    </source>
</evidence>
<dbReference type="Gene3D" id="3.40.50.2300">
    <property type="match status" value="1"/>
</dbReference>
<accession>X1BSJ4</accession>
<keyword evidence="1" id="KW-0597">Phosphoprotein</keyword>
<sequence>MSTSVVQDSNEQSTAIDHPADLAGHLSRQADRWRDFHEDRRILVIDDNSHTAAGLQRDLTELYGEGNVTCITDINEALAAIDQADKNGTPYDAIILDLYMPEMNGLELMKKLGDRCPSVVINTASMTSDAVTDLTIQMDSYRSVTALRLVEQHEAERESAGRPVVPIFVHHKNKPLGELVEKLDASMLVRDQAPGSAAAISEFLRTFDPIIIDANITSEAVHNFCEELRNLRREVLVCVKDLTENHGLEESMWWEKKGEALQVALNDFFRISYSSLMAETPQQPG</sequence>
<dbReference type="SMART" id="SM00448">
    <property type="entry name" value="REC"/>
    <property type="match status" value="1"/>
</dbReference>
<gene>
    <name evidence="3" type="ORF">S01H4_24247</name>
</gene>
<reference evidence="3" key="1">
    <citation type="journal article" date="2014" name="Front. Microbiol.">
        <title>High frequency of phylogenetically diverse reductive dehalogenase-homologous genes in deep subseafloor sedimentary metagenomes.</title>
        <authorList>
            <person name="Kawai M."/>
            <person name="Futagami T."/>
            <person name="Toyoda A."/>
            <person name="Takaki Y."/>
            <person name="Nishi S."/>
            <person name="Hori S."/>
            <person name="Arai W."/>
            <person name="Tsubouchi T."/>
            <person name="Morono Y."/>
            <person name="Uchiyama I."/>
            <person name="Ito T."/>
            <person name="Fujiyama A."/>
            <person name="Inagaki F."/>
            <person name="Takami H."/>
        </authorList>
    </citation>
    <scope>NUCLEOTIDE SEQUENCE</scope>
    <source>
        <strain evidence="3">Expedition CK06-06</strain>
    </source>
</reference>
<dbReference type="GO" id="GO:0000160">
    <property type="term" value="P:phosphorelay signal transduction system"/>
    <property type="evidence" value="ECO:0007669"/>
    <property type="project" value="InterPro"/>
</dbReference>
<dbReference type="InterPro" id="IPR050595">
    <property type="entry name" value="Bact_response_regulator"/>
</dbReference>